<keyword evidence="3" id="KW-1185">Reference proteome</keyword>
<sequence length="157" mass="17464">MEFNSTVVGAIIVLLIFIPVIYLIVSASSGDKNVKKQVTKLAGERGANLNKIDVIGRLVIGVDEASRKLVYSSKRNAVADFVLVNMDDVKECRLKSIKNSEKTLDLVAMELLAKDNRSDIVFYVENDEDDSLSKDPFVCLQDAKRWEGIIRPFVKAS</sequence>
<comment type="caution">
    <text evidence="2">The sequence shown here is derived from an EMBL/GenBank/DDBJ whole genome shotgun (WGS) entry which is preliminary data.</text>
</comment>
<protein>
    <submittedName>
        <fullName evidence="2">Uncharacterized protein</fullName>
    </submittedName>
</protein>
<keyword evidence="1" id="KW-0812">Transmembrane</keyword>
<name>A0ABS5S665_9FLAO</name>
<proteinExistence type="predicted"/>
<keyword evidence="1" id="KW-0472">Membrane</keyword>
<accession>A0ABS5S665</accession>
<evidence type="ECO:0000313" key="3">
    <source>
        <dbReference type="Proteomes" id="UP001297092"/>
    </source>
</evidence>
<keyword evidence="1" id="KW-1133">Transmembrane helix</keyword>
<reference evidence="2 3" key="1">
    <citation type="submission" date="2021-05" db="EMBL/GenBank/DDBJ databases">
        <title>Aequorivita echinoideorum JCM 30378 genome.</title>
        <authorList>
            <person name="Zhang H."/>
            <person name="Li C."/>
        </authorList>
    </citation>
    <scope>NUCLEOTIDE SEQUENCE [LARGE SCALE GENOMIC DNA]</scope>
    <source>
        <strain evidence="2 3">JCM30378</strain>
    </source>
</reference>
<feature type="transmembrane region" description="Helical" evidence="1">
    <location>
        <begin position="6"/>
        <end position="25"/>
    </location>
</feature>
<evidence type="ECO:0000256" key="1">
    <source>
        <dbReference type="SAM" id="Phobius"/>
    </source>
</evidence>
<dbReference type="Proteomes" id="UP001297092">
    <property type="component" value="Unassembled WGS sequence"/>
</dbReference>
<gene>
    <name evidence="2" type="ORF">KIV10_06740</name>
</gene>
<organism evidence="2 3">
    <name type="scientific">Aequorivita echinoideorum</name>
    <dbReference type="NCBI Taxonomy" id="1549647"/>
    <lineage>
        <taxon>Bacteria</taxon>
        <taxon>Pseudomonadati</taxon>
        <taxon>Bacteroidota</taxon>
        <taxon>Flavobacteriia</taxon>
        <taxon>Flavobacteriales</taxon>
        <taxon>Flavobacteriaceae</taxon>
        <taxon>Aequorivita</taxon>
    </lineage>
</organism>
<dbReference type="RefSeq" id="WP_214112712.1">
    <property type="nucleotide sequence ID" value="NZ_JAHCTB010000002.1"/>
</dbReference>
<evidence type="ECO:0000313" key="2">
    <source>
        <dbReference type="EMBL" id="MBT0607872.1"/>
    </source>
</evidence>
<dbReference type="EMBL" id="JAHCTB010000002">
    <property type="protein sequence ID" value="MBT0607872.1"/>
    <property type="molecule type" value="Genomic_DNA"/>
</dbReference>